<keyword evidence="2" id="KW-1185">Reference proteome</keyword>
<dbReference type="Proteomes" id="UP000005233">
    <property type="component" value="Chromosome"/>
</dbReference>
<dbReference type="eggNOG" id="arCOG14749">
    <property type="taxonomic scope" value="Archaea"/>
</dbReference>
<gene>
    <name evidence="1" type="ordered locus">Mtc_1979</name>
</gene>
<protein>
    <submittedName>
        <fullName evidence="1">Uncharacterized protein</fullName>
    </submittedName>
</protein>
<reference evidence="1 2" key="1">
    <citation type="journal article" date="2012" name="J. Bacteriol.">
        <title>Complete genome sequence of a thermophilic methanogen, Methanocella conradii HZ254, isolated from Chinese rice field soil.</title>
        <authorList>
            <person name="Lu Z."/>
            <person name="Lu Y."/>
        </authorList>
    </citation>
    <scope>NUCLEOTIDE SEQUENCE [LARGE SCALE GENOMIC DNA]</scope>
    <source>
        <strain evidence="2">DSM 24694 / JCM 17849 / CGMCC 1.5162 / HZ254</strain>
    </source>
</reference>
<name>H8I672_METCZ</name>
<dbReference type="HOGENOM" id="CLU_3322929_0_0_2"/>
<sequence length="38" mass="4438">MNKTAFVTMNLSRMVYTPCESYWADDIINPLMNRLAQV</sequence>
<dbReference type="AlphaFoldDB" id="H8I672"/>
<proteinExistence type="predicted"/>
<dbReference type="EMBL" id="CP003243">
    <property type="protein sequence ID" value="AFD00719.1"/>
    <property type="molecule type" value="Genomic_DNA"/>
</dbReference>
<accession>H8I672</accession>
<evidence type="ECO:0000313" key="1">
    <source>
        <dbReference type="EMBL" id="AFD00719.1"/>
    </source>
</evidence>
<dbReference type="KEGG" id="mez:Mtc_1979"/>
<organism evidence="1 2">
    <name type="scientific">Methanocella conradii (strain DSM 24694 / JCM 17849 / CGMCC 1.5162 / HZ254)</name>
    <dbReference type="NCBI Taxonomy" id="1041930"/>
    <lineage>
        <taxon>Archaea</taxon>
        <taxon>Methanobacteriati</taxon>
        <taxon>Methanobacteriota</taxon>
        <taxon>Stenosarchaea group</taxon>
        <taxon>Methanomicrobia</taxon>
        <taxon>Methanocellales</taxon>
        <taxon>Methanocellaceae</taxon>
        <taxon>Methanocella</taxon>
    </lineage>
</organism>
<evidence type="ECO:0000313" key="2">
    <source>
        <dbReference type="Proteomes" id="UP000005233"/>
    </source>
</evidence>